<gene>
    <name evidence="9" type="ORF">BCR37DRAFT_383264</name>
</gene>
<dbReference type="InterPro" id="IPR035979">
    <property type="entry name" value="RBD_domain_sf"/>
</dbReference>
<dbReference type="PANTHER" id="PTHR15608:SF0">
    <property type="entry name" value="HIV TAT-SPECIFIC FACTOR 1"/>
    <property type="match status" value="1"/>
</dbReference>
<dbReference type="Gene3D" id="3.30.70.330">
    <property type="match status" value="2"/>
</dbReference>
<dbReference type="AlphaFoldDB" id="A0A1Y2EYC4"/>
<feature type="compositionally biased region" description="Basic and acidic residues" evidence="7">
    <location>
        <begin position="189"/>
        <end position="201"/>
    </location>
</feature>
<evidence type="ECO:0000313" key="10">
    <source>
        <dbReference type="Proteomes" id="UP000193685"/>
    </source>
</evidence>
<dbReference type="FunFam" id="3.30.70.330:FF:000105">
    <property type="entry name" value="HIV Tat-specific factor 1 homolog"/>
    <property type="match status" value="1"/>
</dbReference>
<dbReference type="InterPro" id="IPR012677">
    <property type="entry name" value="Nucleotide-bd_a/b_plait_sf"/>
</dbReference>
<keyword evidence="2" id="KW-0507">mRNA processing</keyword>
<dbReference type="SMART" id="SM00360">
    <property type="entry name" value="RRM"/>
    <property type="match status" value="2"/>
</dbReference>
<dbReference type="OMA" id="DTDFRFG"/>
<dbReference type="CDD" id="cd12285">
    <property type="entry name" value="RRM3_RBM39_like"/>
    <property type="match status" value="1"/>
</dbReference>
<dbReference type="GO" id="GO:0003723">
    <property type="term" value="F:RNA binding"/>
    <property type="evidence" value="ECO:0007669"/>
    <property type="project" value="UniProtKB-UniRule"/>
</dbReference>
<dbReference type="PROSITE" id="PS50102">
    <property type="entry name" value="RRM"/>
    <property type="match status" value="1"/>
</dbReference>
<comment type="similarity">
    <text evidence="1">Belongs to the HTATSF1 family.</text>
</comment>
<feature type="domain" description="RRM" evidence="8">
    <location>
        <begin position="101"/>
        <end position="189"/>
    </location>
</feature>
<accession>A0A1Y2EYC4</accession>
<dbReference type="SUPFAM" id="SSF54928">
    <property type="entry name" value="RNA-binding domain, RBD"/>
    <property type="match status" value="1"/>
</dbReference>
<dbReference type="PANTHER" id="PTHR15608">
    <property type="entry name" value="SPLICING FACTOR U2AF-ASSOCIATED PROTEIN 2"/>
    <property type="match status" value="1"/>
</dbReference>
<keyword evidence="10" id="KW-1185">Reference proteome</keyword>
<dbReference type="InterPro" id="IPR034392">
    <property type="entry name" value="TatSF1-like_RRM1"/>
</dbReference>
<evidence type="ECO:0000256" key="2">
    <source>
        <dbReference type="ARBA" id="ARBA00022664"/>
    </source>
</evidence>
<evidence type="ECO:0000259" key="8">
    <source>
        <dbReference type="PROSITE" id="PS50102"/>
    </source>
</evidence>
<dbReference type="OrthoDB" id="10258585at2759"/>
<feature type="compositionally biased region" description="Basic residues" evidence="7">
    <location>
        <begin position="217"/>
        <end position="228"/>
    </location>
</feature>
<feature type="region of interest" description="Disordered" evidence="7">
    <location>
        <begin position="187"/>
        <end position="228"/>
    </location>
</feature>
<organism evidence="9 10">
    <name type="scientific">Protomyces lactucae-debilis</name>
    <dbReference type="NCBI Taxonomy" id="2754530"/>
    <lineage>
        <taxon>Eukaryota</taxon>
        <taxon>Fungi</taxon>
        <taxon>Dikarya</taxon>
        <taxon>Ascomycota</taxon>
        <taxon>Taphrinomycotina</taxon>
        <taxon>Taphrinomycetes</taxon>
        <taxon>Taphrinales</taxon>
        <taxon>Protomycetaceae</taxon>
        <taxon>Protomyces</taxon>
    </lineage>
</organism>
<dbReference type="Proteomes" id="UP000193685">
    <property type="component" value="Unassembled WGS sequence"/>
</dbReference>
<dbReference type="GO" id="GO:0005686">
    <property type="term" value="C:U2 snRNP"/>
    <property type="evidence" value="ECO:0007669"/>
    <property type="project" value="TreeGrafter"/>
</dbReference>
<evidence type="ECO:0000256" key="4">
    <source>
        <dbReference type="ARBA" id="ARBA00022884"/>
    </source>
</evidence>
<feature type="region of interest" description="Disordered" evidence="7">
    <location>
        <begin position="1"/>
        <end position="41"/>
    </location>
</feature>
<reference evidence="9 10" key="1">
    <citation type="submission" date="2016-07" db="EMBL/GenBank/DDBJ databases">
        <title>Pervasive Adenine N6-methylation of Active Genes in Fungi.</title>
        <authorList>
            <consortium name="DOE Joint Genome Institute"/>
            <person name="Mondo S.J."/>
            <person name="Dannebaum R.O."/>
            <person name="Kuo R.C."/>
            <person name="Labutti K."/>
            <person name="Haridas S."/>
            <person name="Kuo A."/>
            <person name="Salamov A."/>
            <person name="Ahrendt S.R."/>
            <person name="Lipzen A."/>
            <person name="Sullivan W."/>
            <person name="Andreopoulos W.B."/>
            <person name="Clum A."/>
            <person name="Lindquist E."/>
            <person name="Daum C."/>
            <person name="Ramamoorthy G.K."/>
            <person name="Gryganskyi A."/>
            <person name="Culley D."/>
            <person name="Magnuson J.K."/>
            <person name="James T.Y."/>
            <person name="O'Malley M.A."/>
            <person name="Stajich J.E."/>
            <person name="Spatafora J.W."/>
            <person name="Visel A."/>
            <person name="Grigoriev I.V."/>
        </authorList>
    </citation>
    <scope>NUCLEOTIDE SEQUENCE [LARGE SCALE GENOMIC DNA]</scope>
    <source>
        <strain evidence="9 10">12-1054</strain>
    </source>
</reference>
<dbReference type="GeneID" id="63786621"/>
<evidence type="ECO:0000256" key="6">
    <source>
        <dbReference type="PROSITE-ProRule" id="PRU00176"/>
    </source>
</evidence>
<dbReference type="InterPro" id="IPR000504">
    <property type="entry name" value="RRM_dom"/>
</dbReference>
<evidence type="ECO:0000256" key="5">
    <source>
        <dbReference type="ARBA" id="ARBA00023187"/>
    </source>
</evidence>
<evidence type="ECO:0000256" key="7">
    <source>
        <dbReference type="SAM" id="MobiDB-lite"/>
    </source>
</evidence>
<feature type="region of interest" description="Disordered" evidence="7">
    <location>
        <begin position="343"/>
        <end position="383"/>
    </location>
</feature>
<dbReference type="InterPro" id="IPR034393">
    <property type="entry name" value="TatSF1-like"/>
</dbReference>
<sequence length="383" mass="42352">MSTRDDPEFNQVSGRFEYEDEDGQTFEQDPTTKAWHPVLSPEQIEAQQKAYAIEGVSEEAVPAKKRRKEAIEEDGVSGKKAKRKGDDTADSGAPQRKPKETAVYVQGLPLGVTATELAETFSKCGLLGEDPLTSQPRIKIYTNPDGSQKGDALITYFREESVSLAITMLDDIDLRGDGKSRIRVAKATFEPRPEQSAEGKAKPPAGEHVVSESTLREKKKKKAGKLRAKLNDWSSSEDEREAFLPGRKDATADAGRHAKVVVLKHMFTLAELDEDPGLLLEVKADVREECETMGEVTNVVIYDADPAGVLMVRFKEPAAAIQCVRKMHGRFFAGRQVEATLHDGKTKYKRSAKHAGDEDDEEEAQRLAKFGSWLEGDNEDTTT</sequence>
<comment type="caution">
    <text evidence="9">The sequence shown here is derived from an EMBL/GenBank/DDBJ whole genome shotgun (WGS) entry which is preliminary data.</text>
</comment>
<dbReference type="CDD" id="cd12281">
    <property type="entry name" value="RRM1_TatSF1_like"/>
    <property type="match status" value="1"/>
</dbReference>
<dbReference type="GO" id="GO:0000398">
    <property type="term" value="P:mRNA splicing, via spliceosome"/>
    <property type="evidence" value="ECO:0007669"/>
    <property type="project" value="InterPro"/>
</dbReference>
<evidence type="ECO:0000256" key="1">
    <source>
        <dbReference type="ARBA" id="ARBA00007747"/>
    </source>
</evidence>
<evidence type="ECO:0000313" key="9">
    <source>
        <dbReference type="EMBL" id="ORY76631.1"/>
    </source>
</evidence>
<dbReference type="STRING" id="56484.A0A1Y2EYC4"/>
<keyword evidence="3" id="KW-0677">Repeat</keyword>
<keyword evidence="5" id="KW-0508">mRNA splicing</keyword>
<proteinExistence type="inferred from homology"/>
<protein>
    <recommendedName>
        <fullName evidence="8">RRM domain-containing protein</fullName>
    </recommendedName>
</protein>
<dbReference type="RefSeq" id="XP_040722711.1">
    <property type="nucleotide sequence ID" value="XM_040870022.1"/>
</dbReference>
<dbReference type="EMBL" id="MCFI01000022">
    <property type="protein sequence ID" value="ORY76631.1"/>
    <property type="molecule type" value="Genomic_DNA"/>
</dbReference>
<dbReference type="FunFam" id="3.30.70.330:FF:000329">
    <property type="entry name" value="splicing factor U2AF-associated protein 2"/>
    <property type="match status" value="1"/>
</dbReference>
<feature type="region of interest" description="Disordered" evidence="7">
    <location>
        <begin position="56"/>
        <end position="101"/>
    </location>
</feature>
<keyword evidence="4 6" id="KW-0694">RNA-binding</keyword>
<dbReference type="GO" id="GO:0005684">
    <property type="term" value="C:U2-type spliceosomal complex"/>
    <property type="evidence" value="ECO:0007669"/>
    <property type="project" value="TreeGrafter"/>
</dbReference>
<name>A0A1Y2EYC4_PROLT</name>
<evidence type="ECO:0000256" key="3">
    <source>
        <dbReference type="ARBA" id="ARBA00022737"/>
    </source>
</evidence>